<evidence type="ECO:0000313" key="1">
    <source>
        <dbReference type="EMBL" id="KAK0453007.1"/>
    </source>
</evidence>
<sequence length="352" mass="39675">MRFFSCASFLYDTLLNSEKKPPVHLQKPNRFVHGVIETVKFTMGIGVWFEVISQDHGRDRLRALQSCHVTCIEHHRSSQGTICHELVVVYIQSGNDEEVRAGKADSRVMVIERFKQRSSSTIECIRHSVQECNSGNADLITIGADLKDACPDINSKYGLIQKFDIPLGKMDIIHCASLGLSIMQSAENYSTLYHMCHWSAALFFHTARSLCMGDDSDACLIEHGPLYADRRKVASVRLVTDNCALLPGGALTLDHILKQVHVGMMKEGMTQGFVTAFETTFRADIEAMDKNPELKKAPVRQMLLISNTMSTTVRGNLEKADSCEDREHRVADREREVAKREQRLTRAFENLE</sequence>
<dbReference type="RefSeq" id="XP_060328343.1">
    <property type="nucleotide sequence ID" value="XM_060480863.1"/>
</dbReference>
<dbReference type="GeneID" id="85364411"/>
<evidence type="ECO:0000313" key="2">
    <source>
        <dbReference type="Proteomes" id="UP001175211"/>
    </source>
</evidence>
<dbReference type="Proteomes" id="UP001175211">
    <property type="component" value="Unassembled WGS sequence"/>
</dbReference>
<keyword evidence="2" id="KW-1185">Reference proteome</keyword>
<organism evidence="1 2">
    <name type="scientific">Armillaria tabescens</name>
    <name type="common">Ringless honey mushroom</name>
    <name type="synonym">Agaricus tabescens</name>
    <dbReference type="NCBI Taxonomy" id="1929756"/>
    <lineage>
        <taxon>Eukaryota</taxon>
        <taxon>Fungi</taxon>
        <taxon>Dikarya</taxon>
        <taxon>Basidiomycota</taxon>
        <taxon>Agaricomycotina</taxon>
        <taxon>Agaricomycetes</taxon>
        <taxon>Agaricomycetidae</taxon>
        <taxon>Agaricales</taxon>
        <taxon>Marasmiineae</taxon>
        <taxon>Physalacriaceae</taxon>
        <taxon>Desarmillaria</taxon>
    </lineage>
</organism>
<name>A0AA39K1R5_ARMTA</name>
<dbReference type="AlphaFoldDB" id="A0AA39K1R5"/>
<dbReference type="EMBL" id="JAUEPS010000029">
    <property type="protein sequence ID" value="KAK0453007.1"/>
    <property type="molecule type" value="Genomic_DNA"/>
</dbReference>
<accession>A0AA39K1R5</accession>
<protein>
    <submittedName>
        <fullName evidence="1">Uncharacterized protein</fullName>
    </submittedName>
</protein>
<proteinExistence type="predicted"/>
<reference evidence="1" key="1">
    <citation type="submission" date="2023-06" db="EMBL/GenBank/DDBJ databases">
        <authorList>
            <consortium name="Lawrence Berkeley National Laboratory"/>
            <person name="Ahrendt S."/>
            <person name="Sahu N."/>
            <person name="Indic B."/>
            <person name="Wong-Bajracharya J."/>
            <person name="Merenyi Z."/>
            <person name="Ke H.-M."/>
            <person name="Monk M."/>
            <person name="Kocsube S."/>
            <person name="Drula E."/>
            <person name="Lipzen A."/>
            <person name="Balint B."/>
            <person name="Henrissat B."/>
            <person name="Andreopoulos B."/>
            <person name="Martin F.M."/>
            <person name="Harder C.B."/>
            <person name="Rigling D."/>
            <person name="Ford K.L."/>
            <person name="Foster G.D."/>
            <person name="Pangilinan J."/>
            <person name="Papanicolaou A."/>
            <person name="Barry K."/>
            <person name="LaButti K."/>
            <person name="Viragh M."/>
            <person name="Koriabine M."/>
            <person name="Yan M."/>
            <person name="Riley R."/>
            <person name="Champramary S."/>
            <person name="Plett K.L."/>
            <person name="Tsai I.J."/>
            <person name="Slot J."/>
            <person name="Sipos G."/>
            <person name="Plett J."/>
            <person name="Nagy L.G."/>
            <person name="Grigoriev I.V."/>
        </authorList>
    </citation>
    <scope>NUCLEOTIDE SEQUENCE</scope>
    <source>
        <strain evidence="1">CCBAS 213</strain>
    </source>
</reference>
<gene>
    <name evidence="1" type="ORF">EV420DRAFT_1766075</name>
</gene>
<comment type="caution">
    <text evidence="1">The sequence shown here is derived from an EMBL/GenBank/DDBJ whole genome shotgun (WGS) entry which is preliminary data.</text>
</comment>